<dbReference type="EMBL" id="JWZX01003103">
    <property type="protein sequence ID" value="KOO24344.1"/>
    <property type="molecule type" value="Genomic_DNA"/>
</dbReference>
<name>A0A0M0JCN8_9EUKA</name>
<evidence type="ECO:0000256" key="3">
    <source>
        <dbReference type="ARBA" id="ARBA00022801"/>
    </source>
</evidence>
<dbReference type="AlphaFoldDB" id="A0A0M0JCN8"/>
<dbReference type="GO" id="GO:0008233">
    <property type="term" value="F:peptidase activity"/>
    <property type="evidence" value="ECO:0007669"/>
    <property type="project" value="UniProtKB-KW"/>
</dbReference>
<evidence type="ECO:0000313" key="8">
    <source>
        <dbReference type="Proteomes" id="UP000037460"/>
    </source>
</evidence>
<dbReference type="InterPro" id="IPR008580">
    <property type="entry name" value="PPPDE_dom"/>
</dbReference>
<gene>
    <name evidence="7" type="ORF">Ctob_006883</name>
</gene>
<evidence type="ECO:0000259" key="6">
    <source>
        <dbReference type="PROSITE" id="PS51858"/>
    </source>
</evidence>
<feature type="domain" description="PUL" evidence="5">
    <location>
        <begin position="313"/>
        <end position="612"/>
    </location>
</feature>
<keyword evidence="2" id="KW-0645">Protease</keyword>
<comment type="similarity">
    <text evidence="1">Belongs to the DeSI family.</text>
</comment>
<organism evidence="7 8">
    <name type="scientific">Chrysochromulina tobinii</name>
    <dbReference type="NCBI Taxonomy" id="1460289"/>
    <lineage>
        <taxon>Eukaryota</taxon>
        <taxon>Haptista</taxon>
        <taxon>Haptophyta</taxon>
        <taxon>Prymnesiophyceae</taxon>
        <taxon>Prymnesiales</taxon>
        <taxon>Chrysochromulinaceae</taxon>
        <taxon>Chrysochromulina</taxon>
    </lineage>
</organism>
<sequence length="624" mass="64735">MSVKVQLYVYDLSQGLARTLSMQFLGVQLDIVPHTGIVVFGREYFYSGGLQALPKDQFARSHGIPTCEIVELGETEVPRELFEEFVDARRDDYSAAKYDLLTHNCNHFTEEATQFLLGKSIPERIRQVPEIVMRTPMGAMFAQMLEGNRFDPVQGGALGSVGSTAPAGTGAAMSTADILGALGSIAPPMPAAPATPRASEPPTPQAPVAGTPRATVHDGLASGAVSTVPATAMAPRRGGEPRRLSMGPLPTAPSAHGAADETPATSRRSAATPLTRAPQPLAPLATPAPTGASTPGAGTPFVTPAARAPRAPFTYPSMQPLTAKDGPTAPVLANVRAAVKADATMSEERRAAFEADLQAAFDDPNLIDTARAAQIAADVLALLRVWPPAKQFGLLYLTRVLAASSDAVSAALLSVKLPVTLLSARAALELGAPTPAPRAARLMALALVTNLASRSSGVVALVTGSDPERETNVPGLAVVAAAVAALRETSDAALCQMGAALAYNVSLHLRALPAECSELRSKLVAALLGAVLDALPSLTDKEAVGRALSVLGHLWHRPKRPAGDDSAAFEGASASCYSDDVAREEALALALSLDAGAALDRLQERLPELGHVALVADVKALLLE</sequence>
<evidence type="ECO:0000256" key="4">
    <source>
        <dbReference type="SAM" id="MobiDB-lite"/>
    </source>
</evidence>
<evidence type="ECO:0000259" key="5">
    <source>
        <dbReference type="PROSITE" id="PS51396"/>
    </source>
</evidence>
<dbReference type="InterPro" id="IPR011989">
    <property type="entry name" value="ARM-like"/>
</dbReference>
<keyword evidence="3" id="KW-0378">Hydrolase</keyword>
<evidence type="ECO:0000256" key="2">
    <source>
        <dbReference type="ARBA" id="ARBA00022670"/>
    </source>
</evidence>
<feature type="compositionally biased region" description="Pro residues" evidence="4">
    <location>
        <begin position="187"/>
        <end position="205"/>
    </location>
</feature>
<dbReference type="InterPro" id="IPR013535">
    <property type="entry name" value="PUL_dom"/>
</dbReference>
<dbReference type="Gene3D" id="3.90.1720.30">
    <property type="entry name" value="PPPDE domains"/>
    <property type="match status" value="1"/>
</dbReference>
<dbReference type="Proteomes" id="UP000037460">
    <property type="component" value="Unassembled WGS sequence"/>
</dbReference>
<comment type="caution">
    <text evidence="7">The sequence shown here is derived from an EMBL/GenBank/DDBJ whole genome shotgun (WGS) entry which is preliminary data.</text>
</comment>
<keyword evidence="8" id="KW-1185">Reference proteome</keyword>
<dbReference type="SMART" id="SM01179">
    <property type="entry name" value="DUF862"/>
    <property type="match status" value="1"/>
</dbReference>
<evidence type="ECO:0000256" key="1">
    <source>
        <dbReference type="ARBA" id="ARBA00008140"/>
    </source>
</evidence>
<dbReference type="Pfam" id="PF05903">
    <property type="entry name" value="Peptidase_C97"/>
    <property type="match status" value="1"/>
</dbReference>
<dbReference type="Pfam" id="PF08324">
    <property type="entry name" value="PUL"/>
    <property type="match status" value="1"/>
</dbReference>
<dbReference type="PANTHER" id="PTHR12378:SF7">
    <property type="entry name" value="DESUMOYLATING ISOPEPTIDASE 1"/>
    <property type="match status" value="1"/>
</dbReference>
<dbReference type="InterPro" id="IPR042266">
    <property type="entry name" value="PPPDE_sf"/>
</dbReference>
<proteinExistence type="inferred from homology"/>
<dbReference type="PROSITE" id="PS51396">
    <property type="entry name" value="PUL"/>
    <property type="match status" value="1"/>
</dbReference>
<dbReference type="PANTHER" id="PTHR12378">
    <property type="entry name" value="DESUMOYLATING ISOPEPTIDASE"/>
    <property type="match status" value="1"/>
</dbReference>
<reference evidence="8" key="1">
    <citation type="journal article" date="2015" name="PLoS Genet.">
        <title>Genome Sequence and Transcriptome Analyses of Chrysochromulina tobin: Metabolic Tools for Enhanced Algal Fitness in the Prominent Order Prymnesiales (Haptophyceae).</title>
        <authorList>
            <person name="Hovde B.T."/>
            <person name="Deodato C.R."/>
            <person name="Hunsperger H.M."/>
            <person name="Ryken S.A."/>
            <person name="Yost W."/>
            <person name="Jha R.K."/>
            <person name="Patterson J."/>
            <person name="Monnat R.J. Jr."/>
            <person name="Barlow S.B."/>
            <person name="Starkenburg S.R."/>
            <person name="Cattolico R.A."/>
        </authorList>
    </citation>
    <scope>NUCLEOTIDE SEQUENCE</scope>
    <source>
        <strain evidence="8">CCMP291</strain>
    </source>
</reference>
<dbReference type="Gene3D" id="1.25.10.10">
    <property type="entry name" value="Leucine-rich Repeat Variant"/>
    <property type="match status" value="1"/>
</dbReference>
<protein>
    <submittedName>
        <fullName evidence="7">Pppde peptidase domain-containing protein</fullName>
    </submittedName>
</protein>
<feature type="compositionally biased region" description="Low complexity" evidence="4">
    <location>
        <begin position="270"/>
        <end position="305"/>
    </location>
</feature>
<feature type="domain" description="PPPDE" evidence="6">
    <location>
        <begin position="3"/>
        <end position="146"/>
    </location>
</feature>
<feature type="region of interest" description="Disordered" evidence="4">
    <location>
        <begin position="187"/>
        <end position="305"/>
    </location>
</feature>
<accession>A0A0M0JCN8</accession>
<dbReference type="GO" id="GO:0070646">
    <property type="term" value="P:protein modification by small protein removal"/>
    <property type="evidence" value="ECO:0007669"/>
    <property type="project" value="TreeGrafter"/>
</dbReference>
<dbReference type="PROSITE" id="PS51858">
    <property type="entry name" value="PPPDE"/>
    <property type="match status" value="1"/>
</dbReference>
<dbReference type="GO" id="GO:0006508">
    <property type="term" value="P:proteolysis"/>
    <property type="evidence" value="ECO:0007669"/>
    <property type="project" value="UniProtKB-KW"/>
</dbReference>
<evidence type="ECO:0000313" key="7">
    <source>
        <dbReference type="EMBL" id="KOO24344.1"/>
    </source>
</evidence>
<dbReference type="OrthoDB" id="21221at2759"/>